<evidence type="ECO:0000313" key="2">
    <source>
        <dbReference type="Proteomes" id="UP000275069"/>
    </source>
</evidence>
<keyword evidence="2" id="KW-1185">Reference proteome</keyword>
<dbReference type="EMBL" id="CP032624">
    <property type="protein sequence ID" value="AYG05014.1"/>
    <property type="molecule type" value="Genomic_DNA"/>
</dbReference>
<protein>
    <recommendedName>
        <fullName evidence="3">CobB/CobQ-like glutamine amidotransferase domain-containing protein</fullName>
    </recommendedName>
</protein>
<evidence type="ECO:0000313" key="1">
    <source>
        <dbReference type="EMBL" id="AYG05014.1"/>
    </source>
</evidence>
<evidence type="ECO:0008006" key="3">
    <source>
        <dbReference type="Google" id="ProtNLM"/>
    </source>
</evidence>
<dbReference type="Proteomes" id="UP000275069">
    <property type="component" value="Chromosome"/>
</dbReference>
<name>A0A387BSG5_9MICO</name>
<accession>A0A387BSG5</accession>
<dbReference type="OrthoDB" id="9782045at2"/>
<dbReference type="AlphaFoldDB" id="A0A387BSG5"/>
<sequence length="247" mass="26322">MSDGARPTLTVNWMFPDQLWLNGDRGNLMALDRLGGQLGFDVVLNRIDDVSTAVPADLAVFGSGDLEVLASLAADGEALRAFLASSRRIVVFGTSIALFARTTARVSHPGFAGLGLLPGDAVERPTDRHVYGDDLLVQYAPGSAHPDAAGVYVKTLSVTLDAGVTPFGRVLFGLDNTAKLNNQGDDGARHGSLIWTNLLGPAFVRNPWLARSMVEDVLGPLPGELDGEWELELASLDATRRFVAGKR</sequence>
<gene>
    <name evidence="1" type="ORF">D7I44_16810</name>
</gene>
<dbReference type="KEGG" id="gry:D7I44_16810"/>
<organism evidence="1 2">
    <name type="scientific">Gryllotalpicola protaetiae</name>
    <dbReference type="NCBI Taxonomy" id="2419771"/>
    <lineage>
        <taxon>Bacteria</taxon>
        <taxon>Bacillati</taxon>
        <taxon>Actinomycetota</taxon>
        <taxon>Actinomycetes</taxon>
        <taxon>Micrococcales</taxon>
        <taxon>Microbacteriaceae</taxon>
        <taxon>Gryllotalpicola</taxon>
    </lineage>
</organism>
<reference evidence="1 2" key="1">
    <citation type="submission" date="2018-09" db="EMBL/GenBank/DDBJ databases">
        <title>Genome sequencing of strain 2DFW10M-5.</title>
        <authorList>
            <person name="Heo J."/>
            <person name="Kim S.-J."/>
            <person name="Kwon S.-W."/>
        </authorList>
    </citation>
    <scope>NUCLEOTIDE SEQUENCE [LARGE SCALE GENOMIC DNA]</scope>
    <source>
        <strain evidence="1 2">2DFW10M-5</strain>
    </source>
</reference>
<dbReference type="RefSeq" id="WP_120790542.1">
    <property type="nucleotide sequence ID" value="NZ_CP032624.1"/>
</dbReference>
<proteinExistence type="predicted"/>